<dbReference type="NCBIfam" id="TIGR02099">
    <property type="entry name" value="YhdP family protein"/>
    <property type="match status" value="1"/>
</dbReference>
<feature type="domain" description="YhdP central" evidence="2">
    <location>
        <begin position="1"/>
        <end position="1297"/>
    </location>
</feature>
<proteinExistence type="predicted"/>
<gene>
    <name evidence="3" type="ORF">HER31_13990</name>
</gene>
<evidence type="ECO:0000256" key="1">
    <source>
        <dbReference type="SAM" id="MobiDB-lite"/>
    </source>
</evidence>
<evidence type="ECO:0000313" key="3">
    <source>
        <dbReference type="EMBL" id="QIZ77906.1"/>
    </source>
</evidence>
<dbReference type="PANTHER" id="PTHR38690:SF1">
    <property type="entry name" value="PROTEASE"/>
    <property type="match status" value="1"/>
</dbReference>
<name>A0A6H1UI63_9GAMM</name>
<dbReference type="Pfam" id="PF13116">
    <property type="entry name" value="YhdP"/>
    <property type="match status" value="1"/>
</dbReference>
<dbReference type="InterPro" id="IPR011836">
    <property type="entry name" value="YhdP"/>
</dbReference>
<organism evidence="3 4">
    <name type="scientific">Ferrimonas lipolytica</name>
    <dbReference type="NCBI Taxonomy" id="2724191"/>
    <lineage>
        <taxon>Bacteria</taxon>
        <taxon>Pseudomonadati</taxon>
        <taxon>Pseudomonadota</taxon>
        <taxon>Gammaproteobacteria</taxon>
        <taxon>Alteromonadales</taxon>
        <taxon>Ferrimonadaceae</taxon>
        <taxon>Ferrimonas</taxon>
    </lineage>
</organism>
<dbReference type="EMBL" id="CP051180">
    <property type="protein sequence ID" value="QIZ77906.1"/>
    <property type="molecule type" value="Genomic_DNA"/>
</dbReference>
<feature type="compositionally biased region" description="Low complexity" evidence="1">
    <location>
        <begin position="1342"/>
        <end position="1355"/>
    </location>
</feature>
<feature type="region of interest" description="Disordered" evidence="1">
    <location>
        <begin position="1309"/>
        <end position="1371"/>
    </location>
</feature>
<dbReference type="PANTHER" id="PTHR38690">
    <property type="entry name" value="PROTEASE-RELATED"/>
    <property type="match status" value="1"/>
</dbReference>
<evidence type="ECO:0000259" key="2">
    <source>
        <dbReference type="Pfam" id="PF13116"/>
    </source>
</evidence>
<protein>
    <submittedName>
        <fullName evidence="3">TIGR02099 family protein</fullName>
    </submittedName>
</protein>
<reference evidence="3 4" key="1">
    <citation type="submission" date="2020-04" db="EMBL/GenBank/DDBJ databases">
        <title>Ferrimonas sp. S7 isolated from sea water.</title>
        <authorList>
            <person name="Bae S.S."/>
            <person name="Baek K."/>
        </authorList>
    </citation>
    <scope>NUCLEOTIDE SEQUENCE [LARGE SCALE GENOMIC DNA]</scope>
    <source>
        <strain evidence="3 4">S7</strain>
    </source>
</reference>
<evidence type="ECO:0000313" key="4">
    <source>
        <dbReference type="Proteomes" id="UP000501602"/>
    </source>
</evidence>
<accession>A0A6H1UI63</accession>
<dbReference type="KEGG" id="fes:HER31_13990"/>
<feature type="compositionally biased region" description="Polar residues" evidence="1">
    <location>
        <begin position="1316"/>
        <end position="1330"/>
    </location>
</feature>
<keyword evidence="4" id="KW-1185">Reference proteome</keyword>
<sequence length="1371" mass="151041">MSLTRFSQLAGRFCWNVLALALVLLALAVSLVRSLLPQLDGAREQLTETLQQRYGIELSIDELGAQWYHNGPHLVVKGVSLPAQAAMPLQLSITQLELKLDFWQTLIEWSPQFDTISINGVELELHLTSDSSDKGFDYQKLKPLQTALLQQVRQLSFNNIAVDIRRDQQHFAPIYLAEFHWRNLQQRHLGQGKIYLDQARQDNEQLLLTMEVEQRDKDGFQGRAYLQAQQLDLGEWIQRHLNEELQPVVDGIDYSGVLNLESWISFNQSGLLQAQWQLDGSRFSWQDNNKHELSLDSGSFLWRPTVRGWELNSSALALSNDGNAWPLTSIQGSKVDRQLSLQLGELPLDGLKPLLGFIPSLNNALITELSNSEAQGQIGPLVAQRRDEGWFAQLSFNGLGWQQQGQLPGFDGLSGQIDWQAGWANIRISGDQLSVDWPSQLASVAELPTLELNLQWVPQSLGSVLRVTQAQIGNDDVSVDAQAALQFTPQQSPRLQLGATLQLAQASELKHYLPSVMGQSLADYLGKAIQHGHFDDGRLIWHGDLDQYPYQQQQGRFLAGFSMQQLQFNYLPQWPAAKEGYVDARFENARMDLLVERALLAGVAVADVDIIIPSLGPASQLQILGALTAQPDQVQAVLAGTFLEDSVGGTLDIIQPQQALPLSLDMSFNLGSQVKHLQNQVNGVITLWDHDIYIAPLQLPLEQVRGEIRFNNNIISANNLMTKLLAQPTELSILAEPQQQGYGIDIDLSSHWQVSRLPEQLDTPLTPFFQGGAAISGEIDLLVDEQLHYTGELNSTLAGMAIDLPAPLGKNAIGESPLQLRIQGDSKQAQLELELGTGFGMVGELGFDNTSLFERYLLALGEAPLLLPQQHGGKVHWIGDELLLESWLPLIDSFSSKSVMDAPDTTATNAAAADEKDGSTRGWFAGIDNVVLEGQQLQLYQIPLGSGQISAVPQTGAGWKLQLDTDRTQSIVYVGEENDQLKVEVDAAHFYVAELVQAGAEQLPPNLPTEPPTKQASTDTIEASLFAAATSADIDSMPALTINIDDFRVGPKRFGQAKLVGYHEDEHYRLETFEFGYDKHKVRGQGIWLAQGNTTRTRISGNLNSQKVDKMTEYMAVEPSIEDAKANVDFQFSWQGAPWQVQLTHLDGNVAFKMTEGRLRQVSDKGARLLSVFSLESLARKLALDFSDVFGSGMHFSEFGGNISLADGVATTKDGRMDGSAGVLKVDGWTNLHTRELDYQLSFSPALASSVPAVMYLSTGTLAIGLSVFAVTKLLEPVIEVVTQLKYHLTGTLDEPELIEVERLKREVEIRDPETSSESQSLGTNDNGPSTVEHKENDDEVPPAAANQPTQPAIQLQSDPAVSAATGERQP</sequence>
<dbReference type="InterPro" id="IPR025263">
    <property type="entry name" value="YhdP_central"/>
</dbReference>
<dbReference type="RefSeq" id="WP_168661348.1">
    <property type="nucleotide sequence ID" value="NZ_CP051180.1"/>
</dbReference>
<dbReference type="Proteomes" id="UP000501602">
    <property type="component" value="Chromosome"/>
</dbReference>